<dbReference type="EMBL" id="KL142383">
    <property type="protein sequence ID" value="KDR74470.1"/>
    <property type="molecule type" value="Genomic_DNA"/>
</dbReference>
<dbReference type="Proteomes" id="UP000027222">
    <property type="component" value="Unassembled WGS sequence"/>
</dbReference>
<dbReference type="OrthoDB" id="3071593at2759"/>
<sequence>MANHGQIVTDASLPQEIIDDIIDEVALATQETDQLGELPSTESLKACSLVSKAFLHRSRMYFLSHIRLVADTESGEKTAGRLVKLLRHKANSGLLAHDIRSLTFVVEVPCLHLPRPRSTISTISRQKVSNLLKALDSSKSSSFEALGMLTQAHIQDFSLGAQNGFLNWNTHHQNIHPIFLRFCSGQSLTSLRLFNLSYVPEGILVNAFCAPNLKHLKLHTISIACVEEEDSGQVLTRSRPTVSKLEILEISRLSYTAVLQALRICLLPSASLSSYFSYLRVLVVSVPSSLREMDVLWKFMLGVANGLESLDLQYDIWPGTAITRNGPIRLNQMTALRHLKFSSNAEITPHELEPKLMSLTYLLASADSPSGLESIKANLYISSNLHLRKQAVHITRSLEIFSNPGWAAVDVALTGGFFTNLKIVAFDVNLFHYDPSIQRGYAILDDRITIPSLFRLTRTRALFTQVQINLNSVFSPHISLSSYLHQFE</sequence>
<dbReference type="SUPFAM" id="SSF52047">
    <property type="entry name" value="RNI-like"/>
    <property type="match status" value="1"/>
</dbReference>
<evidence type="ECO:0000313" key="2">
    <source>
        <dbReference type="Proteomes" id="UP000027222"/>
    </source>
</evidence>
<dbReference type="HOGENOM" id="CLU_048460_0_0_1"/>
<proteinExistence type="predicted"/>
<name>A0A067SU89_GALM3</name>
<evidence type="ECO:0008006" key="3">
    <source>
        <dbReference type="Google" id="ProtNLM"/>
    </source>
</evidence>
<dbReference type="AlphaFoldDB" id="A0A067SU89"/>
<evidence type="ECO:0000313" key="1">
    <source>
        <dbReference type="EMBL" id="KDR74470.1"/>
    </source>
</evidence>
<gene>
    <name evidence="1" type="ORF">GALMADRAFT_227525</name>
</gene>
<keyword evidence="2" id="KW-1185">Reference proteome</keyword>
<reference evidence="2" key="1">
    <citation type="journal article" date="2014" name="Proc. Natl. Acad. Sci. U.S.A.">
        <title>Extensive sampling of basidiomycete genomes demonstrates inadequacy of the white-rot/brown-rot paradigm for wood decay fungi.</title>
        <authorList>
            <person name="Riley R."/>
            <person name="Salamov A.A."/>
            <person name="Brown D.W."/>
            <person name="Nagy L.G."/>
            <person name="Floudas D."/>
            <person name="Held B.W."/>
            <person name="Levasseur A."/>
            <person name="Lombard V."/>
            <person name="Morin E."/>
            <person name="Otillar R."/>
            <person name="Lindquist E.A."/>
            <person name="Sun H."/>
            <person name="LaButti K.M."/>
            <person name="Schmutz J."/>
            <person name="Jabbour D."/>
            <person name="Luo H."/>
            <person name="Baker S.E."/>
            <person name="Pisabarro A.G."/>
            <person name="Walton J.D."/>
            <person name="Blanchette R.A."/>
            <person name="Henrissat B."/>
            <person name="Martin F."/>
            <person name="Cullen D."/>
            <person name="Hibbett D.S."/>
            <person name="Grigoriev I.V."/>
        </authorList>
    </citation>
    <scope>NUCLEOTIDE SEQUENCE [LARGE SCALE GENOMIC DNA]</scope>
    <source>
        <strain evidence="2">CBS 339.88</strain>
    </source>
</reference>
<accession>A0A067SU89</accession>
<organism evidence="1 2">
    <name type="scientific">Galerina marginata (strain CBS 339.88)</name>
    <dbReference type="NCBI Taxonomy" id="685588"/>
    <lineage>
        <taxon>Eukaryota</taxon>
        <taxon>Fungi</taxon>
        <taxon>Dikarya</taxon>
        <taxon>Basidiomycota</taxon>
        <taxon>Agaricomycotina</taxon>
        <taxon>Agaricomycetes</taxon>
        <taxon>Agaricomycetidae</taxon>
        <taxon>Agaricales</taxon>
        <taxon>Agaricineae</taxon>
        <taxon>Strophariaceae</taxon>
        <taxon>Galerina</taxon>
    </lineage>
</organism>
<protein>
    <recommendedName>
        <fullName evidence="3">F-box domain-containing protein</fullName>
    </recommendedName>
</protein>